<protein>
    <recommendedName>
        <fullName evidence="1">HNH nuclease domain-containing protein</fullName>
    </recommendedName>
</protein>
<dbReference type="EMBL" id="AEUD01000001">
    <property type="protein sequence ID" value="EGD57082.1"/>
    <property type="molecule type" value="Genomic_DNA"/>
</dbReference>
<dbReference type="Proteomes" id="UP000035065">
    <property type="component" value="Unassembled WGS sequence"/>
</dbReference>
<name>F1YDZ2_9ACTN</name>
<dbReference type="AlphaFoldDB" id="F1YDZ2"/>
<gene>
    <name evidence="2" type="ORF">SCNU_01870</name>
</gene>
<organism evidence="2 3">
    <name type="scientific">Gordonia neofelifaecis NRRL B-59395</name>
    <dbReference type="NCBI Taxonomy" id="644548"/>
    <lineage>
        <taxon>Bacteria</taxon>
        <taxon>Bacillati</taxon>
        <taxon>Actinomycetota</taxon>
        <taxon>Actinomycetes</taxon>
        <taxon>Mycobacteriales</taxon>
        <taxon>Gordoniaceae</taxon>
        <taxon>Gordonia</taxon>
    </lineage>
</organism>
<evidence type="ECO:0000313" key="3">
    <source>
        <dbReference type="Proteomes" id="UP000035065"/>
    </source>
</evidence>
<reference evidence="2 3" key="1">
    <citation type="journal article" date="2011" name="J. Bacteriol.">
        <title>Draft Genome Sequence of Gordonia neofelifaecis NRRL B-59395, a Cholesterol-Degrading Actinomycete.</title>
        <authorList>
            <person name="Ge F."/>
            <person name="Li W."/>
            <person name="Chen G."/>
            <person name="Liu Y."/>
            <person name="Zhang G."/>
            <person name="Yong B."/>
            <person name="Wang Q."/>
            <person name="Wang N."/>
            <person name="Huang Z."/>
            <person name="Li W."/>
            <person name="Wang J."/>
            <person name="Wu C."/>
            <person name="Xie Q."/>
            <person name="Liu G."/>
        </authorList>
    </citation>
    <scope>NUCLEOTIDE SEQUENCE [LARGE SCALE GENOMIC DNA]</scope>
    <source>
        <strain evidence="2 3">NRRL B-59395</strain>
    </source>
</reference>
<proteinExistence type="predicted"/>
<sequence length="257" mass="28781">MDIQTGDNVYFWQAGRDQLVGWVEATSDAVDLDDSMPRGPWDADDEHEYKRRFEFVVKDELSAIQRWKVTKAATNISQGPNLAPFEIVDSAAEAYIQGLFTARFDDDEVQAADTYDPRPGEDLRTTSLRAIKTRQGQPEFRRRLLSAYRSRCAITGTTAVPVLEAAHIDPHRGPHTNKVPNGLLLRSDVHTLFDSFLITIDADYTVCASISLHGTEYAEFVGKSISMPAADEYKPDDGALARHRAKFFEKESTRVGP</sequence>
<evidence type="ECO:0000313" key="2">
    <source>
        <dbReference type="EMBL" id="EGD57082.1"/>
    </source>
</evidence>
<dbReference type="InterPro" id="IPR003615">
    <property type="entry name" value="HNH_nuc"/>
</dbReference>
<feature type="domain" description="HNH nuclease" evidence="1">
    <location>
        <begin position="152"/>
        <end position="201"/>
    </location>
</feature>
<evidence type="ECO:0000259" key="1">
    <source>
        <dbReference type="Pfam" id="PF13391"/>
    </source>
</evidence>
<dbReference type="eggNOG" id="COG3440">
    <property type="taxonomic scope" value="Bacteria"/>
</dbReference>
<keyword evidence="3" id="KW-1185">Reference proteome</keyword>
<comment type="caution">
    <text evidence="2">The sequence shown here is derived from an EMBL/GenBank/DDBJ whole genome shotgun (WGS) entry which is preliminary data.</text>
</comment>
<dbReference type="Pfam" id="PF13391">
    <property type="entry name" value="HNH_2"/>
    <property type="match status" value="1"/>
</dbReference>
<accession>F1YDZ2</accession>
<dbReference type="RefSeq" id="WP_009677647.1">
    <property type="nucleotide sequence ID" value="NZ_AEUD01000001.1"/>
</dbReference>